<sequence>MLQVVIQYHLVTQSHISGIEIGGIACSIHMMLQVMIKYFYVAQVFPLGVETIQVCYIGTTGQVVNHHQVSWAFSSGLEMRGISGAGSLSRPCV</sequence>
<dbReference type="EMBL" id="BMAW01012984">
    <property type="protein sequence ID" value="GFT31305.1"/>
    <property type="molecule type" value="Genomic_DNA"/>
</dbReference>
<dbReference type="AlphaFoldDB" id="A0A8X6NRN0"/>
<evidence type="ECO:0000313" key="2">
    <source>
        <dbReference type="Proteomes" id="UP000887013"/>
    </source>
</evidence>
<dbReference type="Proteomes" id="UP000887013">
    <property type="component" value="Unassembled WGS sequence"/>
</dbReference>
<reference evidence="1" key="1">
    <citation type="submission" date="2020-08" db="EMBL/GenBank/DDBJ databases">
        <title>Multicomponent nature underlies the extraordinary mechanical properties of spider dragline silk.</title>
        <authorList>
            <person name="Kono N."/>
            <person name="Nakamura H."/>
            <person name="Mori M."/>
            <person name="Yoshida Y."/>
            <person name="Ohtoshi R."/>
            <person name="Malay A.D."/>
            <person name="Moran D.A.P."/>
            <person name="Tomita M."/>
            <person name="Numata K."/>
            <person name="Arakawa K."/>
        </authorList>
    </citation>
    <scope>NUCLEOTIDE SEQUENCE</scope>
</reference>
<keyword evidence="2" id="KW-1185">Reference proteome</keyword>
<gene>
    <name evidence="1" type="ORF">NPIL_452791</name>
</gene>
<protein>
    <submittedName>
        <fullName evidence="1">Uncharacterized protein</fullName>
    </submittedName>
</protein>
<accession>A0A8X6NRN0</accession>
<comment type="caution">
    <text evidence="1">The sequence shown here is derived from an EMBL/GenBank/DDBJ whole genome shotgun (WGS) entry which is preliminary data.</text>
</comment>
<evidence type="ECO:0000313" key="1">
    <source>
        <dbReference type="EMBL" id="GFT31305.1"/>
    </source>
</evidence>
<proteinExistence type="predicted"/>
<name>A0A8X6NRN0_NEPPI</name>
<organism evidence="1 2">
    <name type="scientific">Nephila pilipes</name>
    <name type="common">Giant wood spider</name>
    <name type="synonym">Nephila maculata</name>
    <dbReference type="NCBI Taxonomy" id="299642"/>
    <lineage>
        <taxon>Eukaryota</taxon>
        <taxon>Metazoa</taxon>
        <taxon>Ecdysozoa</taxon>
        <taxon>Arthropoda</taxon>
        <taxon>Chelicerata</taxon>
        <taxon>Arachnida</taxon>
        <taxon>Araneae</taxon>
        <taxon>Araneomorphae</taxon>
        <taxon>Entelegynae</taxon>
        <taxon>Araneoidea</taxon>
        <taxon>Nephilidae</taxon>
        <taxon>Nephila</taxon>
    </lineage>
</organism>